<dbReference type="PANTHER" id="PTHR43877:SF1">
    <property type="entry name" value="ACETYLTRANSFERASE"/>
    <property type="match status" value="1"/>
</dbReference>
<dbReference type="Pfam" id="PF00583">
    <property type="entry name" value="Acetyltransf_1"/>
    <property type="match status" value="1"/>
</dbReference>
<proteinExistence type="predicted"/>
<protein>
    <submittedName>
        <fullName evidence="4">GNAT family N-acetyltransferase</fullName>
    </submittedName>
</protein>
<keyword evidence="5" id="KW-1185">Reference proteome</keyword>
<dbReference type="GO" id="GO:0016747">
    <property type="term" value="F:acyltransferase activity, transferring groups other than amino-acyl groups"/>
    <property type="evidence" value="ECO:0007669"/>
    <property type="project" value="InterPro"/>
</dbReference>
<keyword evidence="1 4" id="KW-0808">Transferase</keyword>
<feature type="domain" description="N-acetyltransferase" evidence="3">
    <location>
        <begin position="1"/>
        <end position="152"/>
    </location>
</feature>
<keyword evidence="2" id="KW-0012">Acyltransferase</keyword>
<accession>A0A5C4S1D6</accession>
<dbReference type="InterPro" id="IPR016181">
    <property type="entry name" value="Acyl_CoA_acyltransferase"/>
</dbReference>
<sequence length="152" mass="16807">MHIRQATITDIPFCTELLAELFRQEKEFMPRRDLQETGLEMIINNPGTGTVLVAEPRQGDLAGMLVLLYTVSTALGGKAMLLEDMVVAPAWRRQGVGSALVSHACRYAAQNGFKRITLLTDPDNAAAHHLYERHGFRSSGMKVFRNIVAPEG</sequence>
<gene>
    <name evidence="4" type="ORF">FGF68_05500</name>
</gene>
<dbReference type="InterPro" id="IPR000182">
    <property type="entry name" value="GNAT_dom"/>
</dbReference>
<evidence type="ECO:0000313" key="5">
    <source>
        <dbReference type="Proteomes" id="UP000309544"/>
    </source>
</evidence>
<dbReference type="AlphaFoldDB" id="A0A5C4S1D6"/>
<dbReference type="PROSITE" id="PS51186">
    <property type="entry name" value="GNAT"/>
    <property type="match status" value="1"/>
</dbReference>
<name>A0A5C4S1D6_PROVB</name>
<dbReference type="PANTHER" id="PTHR43877">
    <property type="entry name" value="AMINOALKYLPHOSPHONATE N-ACETYLTRANSFERASE-RELATED-RELATED"/>
    <property type="match status" value="1"/>
</dbReference>
<evidence type="ECO:0000313" key="4">
    <source>
        <dbReference type="EMBL" id="TNJ37029.1"/>
    </source>
</evidence>
<evidence type="ECO:0000259" key="3">
    <source>
        <dbReference type="PROSITE" id="PS51186"/>
    </source>
</evidence>
<dbReference type="RefSeq" id="WP_068868220.1">
    <property type="nucleotide sequence ID" value="NZ_VDCI01000003.1"/>
</dbReference>
<evidence type="ECO:0000256" key="2">
    <source>
        <dbReference type="ARBA" id="ARBA00023315"/>
    </source>
</evidence>
<dbReference type="Gene3D" id="3.40.630.30">
    <property type="match status" value="1"/>
</dbReference>
<dbReference type="SUPFAM" id="SSF55729">
    <property type="entry name" value="Acyl-CoA N-acyltransferases (Nat)"/>
    <property type="match status" value="1"/>
</dbReference>
<organism evidence="4 5">
    <name type="scientific">Prosthecochloris vibrioformis</name>
    <name type="common">Chlorobium vibrioforme</name>
    <dbReference type="NCBI Taxonomy" id="1098"/>
    <lineage>
        <taxon>Bacteria</taxon>
        <taxon>Pseudomonadati</taxon>
        <taxon>Chlorobiota</taxon>
        <taxon>Chlorobiia</taxon>
        <taxon>Chlorobiales</taxon>
        <taxon>Chlorobiaceae</taxon>
        <taxon>Prosthecochloris</taxon>
    </lineage>
</organism>
<comment type="caution">
    <text evidence="4">The sequence shown here is derived from an EMBL/GenBank/DDBJ whole genome shotgun (WGS) entry which is preliminary data.</text>
</comment>
<reference evidence="4 5" key="1">
    <citation type="submission" date="2019-05" db="EMBL/GenBank/DDBJ databases">
        <title>Draft Whole-Genome sequence of the green sulfur bacterium Prosthecochloris vibrioformis DSM 260.</title>
        <authorList>
            <person name="Meyer T.E."/>
            <person name="Kyndt J.A."/>
        </authorList>
    </citation>
    <scope>NUCLEOTIDE SEQUENCE [LARGE SCALE GENOMIC DNA]</scope>
    <source>
        <strain evidence="4 5">DSM 260</strain>
    </source>
</reference>
<dbReference type="CDD" id="cd04301">
    <property type="entry name" value="NAT_SF"/>
    <property type="match status" value="1"/>
</dbReference>
<dbReference type="Proteomes" id="UP000309544">
    <property type="component" value="Unassembled WGS sequence"/>
</dbReference>
<dbReference type="InterPro" id="IPR050832">
    <property type="entry name" value="Bact_Acetyltransf"/>
</dbReference>
<evidence type="ECO:0000256" key="1">
    <source>
        <dbReference type="ARBA" id="ARBA00022679"/>
    </source>
</evidence>
<dbReference type="EMBL" id="VDCI01000003">
    <property type="protein sequence ID" value="TNJ37029.1"/>
    <property type="molecule type" value="Genomic_DNA"/>
</dbReference>